<feature type="transmembrane region" description="Helical" evidence="1">
    <location>
        <begin position="93"/>
        <end position="118"/>
    </location>
</feature>
<reference evidence="2" key="1">
    <citation type="journal article" date="2014" name="Int. J. Syst. Evol. Microbiol.">
        <title>Complete genome sequence of Corynebacterium casei LMG S-19264T (=DSM 44701T), isolated from a smear-ripened cheese.</title>
        <authorList>
            <consortium name="US DOE Joint Genome Institute (JGI-PGF)"/>
            <person name="Walter F."/>
            <person name="Albersmeier A."/>
            <person name="Kalinowski J."/>
            <person name="Ruckert C."/>
        </authorList>
    </citation>
    <scope>NUCLEOTIDE SEQUENCE</scope>
    <source>
        <strain evidence="2">JCM 14719</strain>
    </source>
</reference>
<comment type="caution">
    <text evidence="2">The sequence shown here is derived from an EMBL/GenBank/DDBJ whole genome shotgun (WGS) entry which is preliminary data.</text>
</comment>
<dbReference type="GO" id="GO:0016020">
    <property type="term" value="C:membrane"/>
    <property type="evidence" value="ECO:0007669"/>
    <property type="project" value="InterPro"/>
</dbReference>
<organism evidence="2 3">
    <name type="scientific">Calditerricola satsumensis</name>
    <dbReference type="NCBI Taxonomy" id="373054"/>
    <lineage>
        <taxon>Bacteria</taxon>
        <taxon>Bacillati</taxon>
        <taxon>Bacillota</taxon>
        <taxon>Bacilli</taxon>
        <taxon>Bacillales</taxon>
        <taxon>Bacillaceae</taxon>
        <taxon>Calditerricola</taxon>
    </lineage>
</organism>
<keyword evidence="3" id="KW-1185">Reference proteome</keyword>
<dbReference type="PANTHER" id="PTHR35335:SF1">
    <property type="entry name" value="UPF0716 PROTEIN FXSA"/>
    <property type="match status" value="1"/>
</dbReference>
<dbReference type="RefSeq" id="WP_229725591.1">
    <property type="nucleotide sequence ID" value="NZ_BMOF01000003.1"/>
</dbReference>
<dbReference type="NCBIfam" id="NF008528">
    <property type="entry name" value="PRK11463.1-2"/>
    <property type="match status" value="1"/>
</dbReference>
<dbReference type="Pfam" id="PF04186">
    <property type="entry name" value="FxsA"/>
    <property type="match status" value="1"/>
</dbReference>
<keyword evidence="1" id="KW-1133">Transmembrane helix</keyword>
<protein>
    <submittedName>
        <fullName evidence="2">Membrane protein FxsA</fullName>
    </submittedName>
</protein>
<feature type="transmembrane region" description="Helical" evidence="1">
    <location>
        <begin position="44"/>
        <end position="64"/>
    </location>
</feature>
<evidence type="ECO:0000313" key="3">
    <source>
        <dbReference type="Proteomes" id="UP000637720"/>
    </source>
</evidence>
<keyword evidence="1" id="KW-0812">Transmembrane</keyword>
<evidence type="ECO:0000256" key="1">
    <source>
        <dbReference type="SAM" id="Phobius"/>
    </source>
</evidence>
<dbReference type="PANTHER" id="PTHR35335">
    <property type="entry name" value="UPF0716 PROTEIN FXSA"/>
    <property type="match status" value="1"/>
</dbReference>
<keyword evidence="1" id="KW-0472">Membrane</keyword>
<evidence type="ECO:0000313" key="2">
    <source>
        <dbReference type="EMBL" id="GGJ93021.1"/>
    </source>
</evidence>
<accession>A0A8J3B8H1</accession>
<dbReference type="InterPro" id="IPR007313">
    <property type="entry name" value="FxsA"/>
</dbReference>
<dbReference type="AlphaFoldDB" id="A0A8J3B8H1"/>
<sequence length="151" mass="17236">MAAFEGPQAFREREAMALVRLLVLLFVLVPVIELWGLIQVGRWIGAWPTVLLVLATGLIGAYLARAQGWRIWRRAQAKLAHGELPGEEILDGLAVFVGGVLLMTPGFFTDVLGLVFLLPPSRALLKRRVKRWLWRQLARGTQAVWWTRWRW</sequence>
<dbReference type="EMBL" id="BMOF01000003">
    <property type="protein sequence ID" value="GGJ93021.1"/>
    <property type="molecule type" value="Genomic_DNA"/>
</dbReference>
<proteinExistence type="predicted"/>
<gene>
    <name evidence="2" type="primary">fxsA</name>
    <name evidence="2" type="ORF">GCM10007043_03380</name>
</gene>
<reference evidence="2" key="2">
    <citation type="submission" date="2020-09" db="EMBL/GenBank/DDBJ databases">
        <authorList>
            <person name="Sun Q."/>
            <person name="Ohkuma M."/>
        </authorList>
    </citation>
    <scope>NUCLEOTIDE SEQUENCE</scope>
    <source>
        <strain evidence="2">JCM 14719</strain>
    </source>
</reference>
<name>A0A8J3B8H1_9BACI</name>
<dbReference type="Proteomes" id="UP000637720">
    <property type="component" value="Unassembled WGS sequence"/>
</dbReference>
<feature type="transmembrane region" description="Helical" evidence="1">
    <location>
        <begin position="17"/>
        <end position="38"/>
    </location>
</feature>